<dbReference type="SUPFAM" id="SSF82866">
    <property type="entry name" value="Multidrug efflux transporter AcrB transmembrane domain"/>
    <property type="match status" value="2"/>
</dbReference>
<feature type="transmembrane region" description="Helical" evidence="1">
    <location>
        <begin position="340"/>
        <end position="356"/>
    </location>
</feature>
<feature type="transmembrane region" description="Helical" evidence="1">
    <location>
        <begin position="859"/>
        <end position="878"/>
    </location>
</feature>
<dbReference type="Gene3D" id="1.20.1640.10">
    <property type="entry name" value="Multidrug efflux transporter AcrB transmembrane domain"/>
    <property type="match status" value="2"/>
</dbReference>
<dbReference type="RefSeq" id="WP_130858278.1">
    <property type="nucleotide sequence ID" value="NZ_JBHLWO010000004.1"/>
</dbReference>
<keyword evidence="1" id="KW-0812">Transmembrane</keyword>
<dbReference type="EMBL" id="JBHLWO010000004">
    <property type="protein sequence ID" value="MFC0321167.1"/>
    <property type="molecule type" value="Genomic_DNA"/>
</dbReference>
<dbReference type="PANTHER" id="PTHR32063">
    <property type="match status" value="1"/>
</dbReference>
<feature type="transmembrane region" description="Helical" evidence="1">
    <location>
        <begin position="529"/>
        <end position="546"/>
    </location>
</feature>
<reference evidence="2 3" key="1">
    <citation type="submission" date="2024-09" db="EMBL/GenBank/DDBJ databases">
        <authorList>
            <person name="Sun Q."/>
            <person name="Mori K."/>
        </authorList>
    </citation>
    <scope>NUCLEOTIDE SEQUENCE [LARGE SCALE GENOMIC DNA]</scope>
    <source>
        <strain evidence="2 3">CCM 7765</strain>
    </source>
</reference>
<name>A0ABV6HQM7_9SPHI</name>
<dbReference type="Gene3D" id="3.30.70.1440">
    <property type="entry name" value="Multidrug efflux transporter AcrB pore domain"/>
    <property type="match status" value="1"/>
</dbReference>
<comment type="caution">
    <text evidence="2">The sequence shown here is derived from an EMBL/GenBank/DDBJ whole genome shotgun (WGS) entry which is preliminary data.</text>
</comment>
<keyword evidence="1" id="KW-1133">Transmembrane helix</keyword>
<accession>A0ABV6HQM7</accession>
<feature type="transmembrane region" description="Helical" evidence="1">
    <location>
        <begin position="12"/>
        <end position="29"/>
    </location>
</feature>
<dbReference type="Gene3D" id="3.30.70.1430">
    <property type="entry name" value="Multidrug efflux transporter AcrB pore domain"/>
    <property type="match status" value="2"/>
</dbReference>
<gene>
    <name evidence="2" type="ORF">ACFFI0_22790</name>
</gene>
<dbReference type="Gene3D" id="3.30.2090.10">
    <property type="entry name" value="Multidrug efflux transporter AcrB TolC docking domain, DN and DC subdomains"/>
    <property type="match status" value="2"/>
</dbReference>
<dbReference type="PRINTS" id="PR00702">
    <property type="entry name" value="ACRIFLAVINRP"/>
</dbReference>
<evidence type="ECO:0000313" key="2">
    <source>
        <dbReference type="EMBL" id="MFC0321167.1"/>
    </source>
</evidence>
<feature type="transmembrane region" description="Helical" evidence="1">
    <location>
        <begin position="434"/>
        <end position="454"/>
    </location>
</feature>
<feature type="transmembrane region" description="Helical" evidence="1">
    <location>
        <begin position="984"/>
        <end position="1007"/>
    </location>
</feature>
<dbReference type="Proteomes" id="UP001589774">
    <property type="component" value="Unassembled WGS sequence"/>
</dbReference>
<protein>
    <submittedName>
        <fullName evidence="2">Efflux RND transporter permease subunit</fullName>
    </submittedName>
</protein>
<feature type="transmembrane region" description="Helical" evidence="1">
    <location>
        <begin position="363"/>
        <end position="383"/>
    </location>
</feature>
<dbReference type="Pfam" id="PF00873">
    <property type="entry name" value="ACR_tran"/>
    <property type="match status" value="1"/>
</dbReference>
<keyword evidence="3" id="KW-1185">Reference proteome</keyword>
<feature type="transmembrane region" description="Helical" evidence="1">
    <location>
        <begin position="885"/>
        <end position="905"/>
    </location>
</feature>
<dbReference type="InterPro" id="IPR001036">
    <property type="entry name" value="Acrflvin-R"/>
</dbReference>
<feature type="transmembrane region" description="Helical" evidence="1">
    <location>
        <begin position="911"/>
        <end position="936"/>
    </location>
</feature>
<feature type="transmembrane region" description="Helical" evidence="1">
    <location>
        <begin position="466"/>
        <end position="493"/>
    </location>
</feature>
<sequence length="1033" mass="113895">MSISSLSIKKPVLAGVFSLLLVILGIIGWKQLGVREFPLTEPPVISVITFYPGASPDVIASKLTRPMEESIAEASGIRTISSESREQVSVISIEFNRDTDIEDALNDVRDKVAKSRKQLPADVDPPIVQKASSADNLVAFLEVESDTKDIKEVSHIASTVIKDRMQSIPGINNVAIVGEHKYAMRLRFDPVKLATYKLTPEDIRQALLRENIDLPAGRIDGENSELSIRTLGRLTTAEEFNEMLIKQTGNTVIKLKDVGTAELGEMNERTAIINETGNLNRIGVGVAIQIQRDANAIEVVDEFYRRLEQLRKDIPTDYRLIVGFDFTRSVRESIKEVEETLFIAFGLVVLIIFLFLRDWRSTIIPVLAIPVSILSAFFIMYIAGFSINVLTLLGLVLAIGLVVDDAIVVLENIYKKIEEGMTPIQAAFKGSKEIYFAVISTTITLAAVFLPIVFMGGISGQLFLEFAIVVSGSVLVSAFVALTLTPMLSAYFLKKKEGPGWFYRVTEPFFVRLNNGYAHLLKNFMRVRWLAWVFLIATTGLIYFVGKQLPSELAPVEDRSNMNLIAIAPEGVSFDYMKRNMMEVGKYVNDSTDGLYQTYSMVAISFIPAPAPVNIAVQSIYLKDPKERKASIQDLYNQYGAASGNFRGFLLFPYLPPTIGTRYGGGMPVQFVLQAQNLDSLTSVLPKFLGAVRQSKKLMFADADLKINKPEVKISIDREKAALMGVSIEEVARTLQLSLSGQRYGYFLRNDRQYEVIGQLSRSHRNNIKDLNAVYVHSTTGQIIPLSNLITTEEAVSPAAIYRYDQYTSATISAAPAPGVSLAEAIQEIEEIKADVLGENFKTSLAGQSRDYTESQGNITFTLILALVLIYMILAAQFESLRDPLTIMLTVPMAVTGAVLSLHWFGQSLNVFSQIGIITLVGLITKNGILIVEFANHLKDTGLSKLDAAITAAEQRFRPILMTSLAMIFGALPIALTVNSRQSLGIVIAGGLVFSGILTLFIIPAVYSYLSSSKRRKAVVEENIEEISESAVS</sequence>
<organism evidence="2 3">
    <name type="scientific">Olivibacter oleidegradans</name>
    <dbReference type="NCBI Taxonomy" id="760123"/>
    <lineage>
        <taxon>Bacteria</taxon>
        <taxon>Pseudomonadati</taxon>
        <taxon>Bacteroidota</taxon>
        <taxon>Sphingobacteriia</taxon>
        <taxon>Sphingobacteriales</taxon>
        <taxon>Sphingobacteriaceae</taxon>
        <taxon>Olivibacter</taxon>
    </lineage>
</organism>
<dbReference type="InterPro" id="IPR027463">
    <property type="entry name" value="AcrB_DN_DC_subdom"/>
</dbReference>
<feature type="transmembrane region" description="Helical" evidence="1">
    <location>
        <begin position="957"/>
        <end position="978"/>
    </location>
</feature>
<dbReference type="PANTHER" id="PTHR32063:SF28">
    <property type="entry name" value="BLR2861 PROTEIN"/>
    <property type="match status" value="1"/>
</dbReference>
<proteinExistence type="predicted"/>
<dbReference type="SUPFAM" id="SSF82714">
    <property type="entry name" value="Multidrug efflux transporter AcrB TolC docking domain, DN and DC subdomains"/>
    <property type="match status" value="2"/>
</dbReference>
<evidence type="ECO:0000256" key="1">
    <source>
        <dbReference type="SAM" id="Phobius"/>
    </source>
</evidence>
<dbReference type="SUPFAM" id="SSF82693">
    <property type="entry name" value="Multidrug efflux transporter AcrB pore domain, PN1, PN2, PC1 and PC2 subdomains"/>
    <property type="match status" value="3"/>
</dbReference>
<evidence type="ECO:0000313" key="3">
    <source>
        <dbReference type="Proteomes" id="UP001589774"/>
    </source>
</evidence>
<feature type="transmembrane region" description="Helical" evidence="1">
    <location>
        <begin position="389"/>
        <end position="413"/>
    </location>
</feature>
<dbReference type="Gene3D" id="3.30.70.1320">
    <property type="entry name" value="Multidrug efflux transporter AcrB pore domain like"/>
    <property type="match status" value="1"/>
</dbReference>
<keyword evidence="1" id="KW-0472">Membrane</keyword>